<dbReference type="STRING" id="210007.SMU_107"/>
<organism evidence="1 2">
    <name type="scientific">Streptococcus mutans serotype c (strain ATCC 700610 / UA159)</name>
    <dbReference type="NCBI Taxonomy" id="210007"/>
    <lineage>
        <taxon>Bacteria</taxon>
        <taxon>Bacillati</taxon>
        <taxon>Bacillota</taxon>
        <taxon>Bacilli</taxon>
        <taxon>Lactobacillales</taxon>
        <taxon>Streptococcaceae</taxon>
        <taxon>Streptococcus</taxon>
    </lineage>
</organism>
<protein>
    <submittedName>
        <fullName evidence="1">Uncharacterized protein</fullName>
    </submittedName>
</protein>
<proteinExistence type="predicted"/>
<dbReference type="KEGG" id="smu:SMU_107"/>
<evidence type="ECO:0000313" key="2">
    <source>
        <dbReference type="Proteomes" id="UP000002512"/>
    </source>
</evidence>
<gene>
    <name evidence="1" type="ordered locus">SMU_107</name>
</gene>
<evidence type="ECO:0000313" key="1">
    <source>
        <dbReference type="EMBL" id="AAN57889.1"/>
    </source>
</evidence>
<accession>Q8DWF2</accession>
<keyword evidence="2" id="KW-1185">Reference proteome</keyword>
<dbReference type="EMBL" id="AE014133">
    <property type="protein sequence ID" value="AAN57889.1"/>
    <property type="molecule type" value="Genomic_DNA"/>
</dbReference>
<reference evidence="1 2" key="1">
    <citation type="journal article" date="2002" name="Proc. Natl. Acad. Sci. U.S.A.">
        <title>Genome sequence of Streptococcus mutans UA159, a cariogenic dental pathogen.</title>
        <authorList>
            <person name="Ajdic D."/>
            <person name="McShan W.M."/>
            <person name="McLaughlin R.E."/>
            <person name="Savic G."/>
            <person name="Chang J."/>
            <person name="Carson M.B."/>
            <person name="Primeaux C."/>
            <person name="Tian R."/>
            <person name="Kenton S."/>
            <person name="Jia H."/>
            <person name="Lin S."/>
            <person name="Qian Y."/>
            <person name="Li S."/>
            <person name="Zhu H."/>
            <person name="Najar F."/>
            <person name="Lai H."/>
            <person name="White J."/>
            <person name="Roe B.A."/>
            <person name="Ferretti J.J."/>
        </authorList>
    </citation>
    <scope>NUCLEOTIDE SEQUENCE [LARGE SCALE GENOMIC DNA]</scope>
    <source>
        <strain evidence="2">ATCC 700610 / UA159</strain>
    </source>
</reference>
<name>Q8DWF2_STRMU</name>
<sequence length="56" mass="6820">MELEQIRDFEKAQSNNDINDFFNYAYSKVYSELLNVELESQISFLKNNYFKSHFEK</sequence>
<dbReference type="Proteomes" id="UP000002512">
    <property type="component" value="Chromosome"/>
</dbReference>
<dbReference type="HOGENOM" id="CLU_3012411_0_0_9"/>
<dbReference type="AlphaFoldDB" id="Q8DWF2"/>